<feature type="transmembrane region" description="Helical" evidence="1">
    <location>
        <begin position="149"/>
        <end position="175"/>
    </location>
</feature>
<keyword evidence="1" id="KW-0812">Transmembrane</keyword>
<feature type="transmembrane region" description="Helical" evidence="1">
    <location>
        <begin position="120"/>
        <end position="137"/>
    </location>
</feature>
<comment type="caution">
    <text evidence="2">The sequence shown here is derived from an EMBL/GenBank/DDBJ whole genome shotgun (WGS) entry which is preliminary data.</text>
</comment>
<keyword evidence="3" id="KW-1185">Reference proteome</keyword>
<protein>
    <submittedName>
        <fullName evidence="2">Uncharacterized protein</fullName>
    </submittedName>
</protein>
<evidence type="ECO:0000313" key="2">
    <source>
        <dbReference type="EMBL" id="OLV15819.1"/>
    </source>
</evidence>
<evidence type="ECO:0000256" key="1">
    <source>
        <dbReference type="SAM" id="Phobius"/>
    </source>
</evidence>
<gene>
    <name evidence="2" type="ORF">BOO71_0013756</name>
</gene>
<dbReference type="AlphaFoldDB" id="A0A1U7NSB9"/>
<sequence length="456" mass="51136">MFMTDKNIIIILAGLVGFIWLPLICSILWKRPIVGAVVPFLFTGLEAIFINLPVLRLVTNIYPQDLIFVPMLIVGLIKGFYSRSGISKIALSLAILLVYSIVRGVILIGTDQIGESREDLYFFASILFFATSSISRIDKDRLVGYICNLGAVLILVAIFRWGATISGLAIASLWAETASQIGGGTPLRVLNASQALILAIVSILSIKFRSINRGSWWHRNAIYFTVPALLILQHRTIWIITIIALTILVLQDRQFRRKFYSYTLGIVTVIGIGVIIIGAKFVGIIKSSLEASSQSEDTLLWRLQGWQYFLSEGAPKSMHDILFGLPYGTGWERYQFGSFVDFPPHNFYIQEYLRIGLLGIIFLFLLYFYVLKIHSDRTIWGSIKNEMVAIQLIMFITYSSSPILGIILGLLAQDEPIENKFASEDDRMTSKSYSRILNFQSAGSPVLFTSDNSNTQ</sequence>
<dbReference type="Proteomes" id="UP000186607">
    <property type="component" value="Unassembled WGS sequence"/>
</dbReference>
<feature type="transmembrane region" description="Helical" evidence="1">
    <location>
        <begin position="226"/>
        <end position="250"/>
    </location>
</feature>
<feature type="transmembrane region" description="Helical" evidence="1">
    <location>
        <begin position="7"/>
        <end position="29"/>
    </location>
</feature>
<feature type="transmembrane region" description="Helical" evidence="1">
    <location>
        <begin position="35"/>
        <end position="54"/>
    </location>
</feature>
<dbReference type="EMBL" id="MSTI01000161">
    <property type="protein sequence ID" value="OLV15819.1"/>
    <property type="molecule type" value="Genomic_DNA"/>
</dbReference>
<feature type="transmembrane region" description="Helical" evidence="1">
    <location>
        <begin position="392"/>
        <end position="412"/>
    </location>
</feature>
<keyword evidence="1" id="KW-1133">Transmembrane helix</keyword>
<keyword evidence="1" id="KW-0472">Membrane</keyword>
<evidence type="ECO:0000313" key="3">
    <source>
        <dbReference type="Proteomes" id="UP000186607"/>
    </source>
</evidence>
<organism evidence="2 3">
    <name type="scientific">Deinococcus marmoris</name>
    <dbReference type="NCBI Taxonomy" id="249408"/>
    <lineage>
        <taxon>Bacteria</taxon>
        <taxon>Thermotogati</taxon>
        <taxon>Deinococcota</taxon>
        <taxon>Deinococci</taxon>
        <taxon>Deinococcales</taxon>
        <taxon>Deinococcaceae</taxon>
        <taxon>Deinococcus</taxon>
    </lineage>
</organism>
<proteinExistence type="predicted"/>
<feature type="transmembrane region" description="Helical" evidence="1">
    <location>
        <begin position="352"/>
        <end position="371"/>
    </location>
</feature>
<feature type="transmembrane region" description="Helical" evidence="1">
    <location>
        <begin position="262"/>
        <end position="285"/>
    </location>
</feature>
<name>A0A1U7NSB9_9DEIO</name>
<reference evidence="2 3" key="1">
    <citation type="submission" date="2017-01" db="EMBL/GenBank/DDBJ databases">
        <title>Genome Analysis of Deinococcus marmoris KOPRI26562.</title>
        <authorList>
            <person name="Kim J.H."/>
            <person name="Oh H.-M."/>
        </authorList>
    </citation>
    <scope>NUCLEOTIDE SEQUENCE [LARGE SCALE GENOMIC DNA]</scope>
    <source>
        <strain evidence="2 3">KOPRI26562</strain>
    </source>
</reference>
<feature type="transmembrane region" description="Helical" evidence="1">
    <location>
        <begin position="89"/>
        <end position="108"/>
    </location>
</feature>
<accession>A0A1U7NSB9</accession>